<dbReference type="AlphaFoldDB" id="T1JLV6"/>
<sequence>MAYISMVSVVVITGHIVVLSSGMMRCCRVQWTDDSNTPVESGAFYTQAQLHWLRLMAYHNIASGDHTNTEIKITSYSGKQARVSGRKIMGFKID</sequence>
<keyword evidence="1" id="KW-0472">Membrane</keyword>
<dbReference type="EMBL" id="JH431533">
    <property type="status" value="NOT_ANNOTATED_CDS"/>
    <property type="molecule type" value="Genomic_DNA"/>
</dbReference>
<evidence type="ECO:0000313" key="2">
    <source>
        <dbReference type="EnsemblMetazoa" id="SMAR014836-PA"/>
    </source>
</evidence>
<proteinExistence type="predicted"/>
<feature type="transmembrane region" description="Helical" evidence="1">
    <location>
        <begin position="6"/>
        <end position="24"/>
    </location>
</feature>
<dbReference type="Proteomes" id="UP000014500">
    <property type="component" value="Unassembled WGS sequence"/>
</dbReference>
<evidence type="ECO:0000313" key="3">
    <source>
        <dbReference type="Proteomes" id="UP000014500"/>
    </source>
</evidence>
<reference evidence="2" key="2">
    <citation type="submission" date="2015-02" db="UniProtKB">
        <authorList>
            <consortium name="EnsemblMetazoa"/>
        </authorList>
    </citation>
    <scope>IDENTIFICATION</scope>
</reference>
<organism evidence="2 3">
    <name type="scientific">Strigamia maritima</name>
    <name type="common">European centipede</name>
    <name type="synonym">Geophilus maritimus</name>
    <dbReference type="NCBI Taxonomy" id="126957"/>
    <lineage>
        <taxon>Eukaryota</taxon>
        <taxon>Metazoa</taxon>
        <taxon>Ecdysozoa</taxon>
        <taxon>Arthropoda</taxon>
        <taxon>Myriapoda</taxon>
        <taxon>Chilopoda</taxon>
        <taxon>Pleurostigmophora</taxon>
        <taxon>Geophilomorpha</taxon>
        <taxon>Linotaeniidae</taxon>
        <taxon>Strigamia</taxon>
    </lineage>
</organism>
<keyword evidence="3" id="KW-1185">Reference proteome</keyword>
<evidence type="ECO:0000256" key="1">
    <source>
        <dbReference type="SAM" id="Phobius"/>
    </source>
</evidence>
<name>T1JLV6_STRMM</name>
<dbReference type="HOGENOM" id="CLU_2388990_0_0_1"/>
<keyword evidence="1" id="KW-1133">Transmembrane helix</keyword>
<protein>
    <submittedName>
        <fullName evidence="2">Uncharacterized protein</fullName>
    </submittedName>
</protein>
<accession>T1JLV6</accession>
<reference evidence="3" key="1">
    <citation type="submission" date="2011-05" db="EMBL/GenBank/DDBJ databases">
        <authorList>
            <person name="Richards S.R."/>
            <person name="Qu J."/>
            <person name="Jiang H."/>
            <person name="Jhangiani S.N."/>
            <person name="Agravi P."/>
            <person name="Goodspeed R."/>
            <person name="Gross S."/>
            <person name="Mandapat C."/>
            <person name="Jackson L."/>
            <person name="Mathew T."/>
            <person name="Pu L."/>
            <person name="Thornton R."/>
            <person name="Saada N."/>
            <person name="Wilczek-Boney K.B."/>
            <person name="Lee S."/>
            <person name="Kovar C."/>
            <person name="Wu Y."/>
            <person name="Scherer S.E."/>
            <person name="Worley K.C."/>
            <person name="Muzny D.M."/>
            <person name="Gibbs R."/>
        </authorList>
    </citation>
    <scope>NUCLEOTIDE SEQUENCE</scope>
    <source>
        <strain evidence="3">Brora</strain>
    </source>
</reference>
<dbReference type="EnsemblMetazoa" id="SMAR014836-RA">
    <property type="protein sequence ID" value="SMAR014836-PA"/>
    <property type="gene ID" value="SMAR014836"/>
</dbReference>
<keyword evidence="1" id="KW-0812">Transmembrane</keyword>